<evidence type="ECO:0000256" key="1">
    <source>
        <dbReference type="SAM" id="MobiDB-lite"/>
    </source>
</evidence>
<proteinExistence type="predicted"/>
<keyword evidence="3" id="KW-1185">Reference proteome</keyword>
<dbReference type="EMBL" id="JAEAOA010002329">
    <property type="protein sequence ID" value="KAK3588343.1"/>
    <property type="molecule type" value="Genomic_DNA"/>
</dbReference>
<feature type="region of interest" description="Disordered" evidence="1">
    <location>
        <begin position="1"/>
        <end position="26"/>
    </location>
</feature>
<reference evidence="2" key="2">
    <citation type="journal article" date="2021" name="Genome Biol. Evol.">
        <title>Developing a high-quality reference genome for a parasitic bivalve with doubly uniparental inheritance (Bivalvia: Unionida).</title>
        <authorList>
            <person name="Smith C.H."/>
        </authorList>
    </citation>
    <scope>NUCLEOTIDE SEQUENCE</scope>
    <source>
        <strain evidence="2">CHS0354</strain>
        <tissue evidence="2">Mantle</tissue>
    </source>
</reference>
<name>A0AAE0VRW3_9BIVA</name>
<comment type="caution">
    <text evidence="2">The sequence shown here is derived from an EMBL/GenBank/DDBJ whole genome shotgun (WGS) entry which is preliminary data.</text>
</comment>
<organism evidence="2 3">
    <name type="scientific">Potamilus streckersoni</name>
    <dbReference type="NCBI Taxonomy" id="2493646"/>
    <lineage>
        <taxon>Eukaryota</taxon>
        <taxon>Metazoa</taxon>
        <taxon>Spiralia</taxon>
        <taxon>Lophotrochozoa</taxon>
        <taxon>Mollusca</taxon>
        <taxon>Bivalvia</taxon>
        <taxon>Autobranchia</taxon>
        <taxon>Heteroconchia</taxon>
        <taxon>Palaeoheterodonta</taxon>
        <taxon>Unionida</taxon>
        <taxon>Unionoidea</taxon>
        <taxon>Unionidae</taxon>
        <taxon>Ambleminae</taxon>
        <taxon>Lampsilini</taxon>
        <taxon>Potamilus</taxon>
    </lineage>
</organism>
<dbReference type="AlphaFoldDB" id="A0AAE0VRW3"/>
<evidence type="ECO:0000313" key="2">
    <source>
        <dbReference type="EMBL" id="KAK3588343.1"/>
    </source>
</evidence>
<evidence type="ECO:0000313" key="3">
    <source>
        <dbReference type="Proteomes" id="UP001195483"/>
    </source>
</evidence>
<accession>A0AAE0VRW3</accession>
<gene>
    <name evidence="2" type="ORF">CHS0354_040102</name>
</gene>
<dbReference type="Proteomes" id="UP001195483">
    <property type="component" value="Unassembled WGS sequence"/>
</dbReference>
<sequence>MAKKAGDADRPSRLLEPPHNMPNDSELNLSNENAELLKRAIEEHGPNLFKQHSNLEAITGISYILSKSKGYIKCPSLVLYCRVKGIMPIDEVEFPKYLKVGDEEEIVYIDVREGYFMHGMYKERKFCTTDWHDKLRMGTSIRVAGGDQGTLGPIVKISKTDIGFVTCAHVILPDPWDESALQQSIGLKVY</sequence>
<reference evidence="2" key="1">
    <citation type="journal article" date="2021" name="Genome Biol. Evol.">
        <title>A High-Quality Reference Genome for a Parasitic Bivalve with Doubly Uniparental Inheritance (Bivalvia: Unionida).</title>
        <authorList>
            <person name="Smith C.H."/>
        </authorList>
    </citation>
    <scope>NUCLEOTIDE SEQUENCE</scope>
    <source>
        <strain evidence="2">CHS0354</strain>
    </source>
</reference>
<protein>
    <submittedName>
        <fullName evidence="2">Uncharacterized protein</fullName>
    </submittedName>
</protein>
<feature type="compositionally biased region" description="Basic and acidic residues" evidence="1">
    <location>
        <begin position="1"/>
        <end position="13"/>
    </location>
</feature>
<reference evidence="2" key="3">
    <citation type="submission" date="2023-05" db="EMBL/GenBank/DDBJ databases">
        <authorList>
            <person name="Smith C.H."/>
        </authorList>
    </citation>
    <scope>NUCLEOTIDE SEQUENCE</scope>
    <source>
        <strain evidence="2">CHS0354</strain>
        <tissue evidence="2">Mantle</tissue>
    </source>
</reference>